<evidence type="ECO:0000256" key="2">
    <source>
        <dbReference type="SAM" id="Phobius"/>
    </source>
</evidence>
<dbReference type="Proteomes" id="UP000249758">
    <property type="component" value="Segment"/>
</dbReference>
<feature type="compositionally biased region" description="Basic and acidic residues" evidence="1">
    <location>
        <begin position="160"/>
        <end position="170"/>
    </location>
</feature>
<feature type="transmembrane region" description="Helical" evidence="2">
    <location>
        <begin position="99"/>
        <end position="120"/>
    </location>
</feature>
<feature type="region of interest" description="Disordered" evidence="1">
    <location>
        <begin position="156"/>
        <end position="175"/>
    </location>
</feature>
<dbReference type="RefSeq" id="YP_009481100.1">
    <property type="nucleotide sequence ID" value="NC_037665.1"/>
</dbReference>
<reference evidence="3" key="1">
    <citation type="journal article" date="2018" name="Nat. Commun.">
        <title>Diversity and evolution of the emerging Pandoraviridae family.</title>
        <authorList>
            <person name="Legendre M."/>
            <person name="Fabre E."/>
            <person name="Poirot O."/>
            <person name="Jeudy S."/>
            <person name="Lartigue A."/>
            <person name="Alempic J.M."/>
            <person name="Beucher L."/>
            <person name="Philippe N."/>
            <person name="Bertaux L."/>
            <person name="Christo-Foroux E."/>
            <person name="Labadie K."/>
            <person name="Coute Y."/>
            <person name="Abergel C."/>
            <person name="Claverie J.M."/>
        </authorList>
    </citation>
    <scope>NUCLEOTIDE SEQUENCE [LARGE SCALE GENOMIC DNA]</scope>
    <source>
        <strain evidence="3">Macleodensis</strain>
    </source>
</reference>
<feature type="transmembrane region" description="Helical" evidence="2">
    <location>
        <begin position="242"/>
        <end position="261"/>
    </location>
</feature>
<organism evidence="3">
    <name type="scientific">Pandoravirus macleodensis</name>
    <dbReference type="NCBI Taxonomy" id="2107707"/>
    <lineage>
        <taxon>Viruses</taxon>
        <taxon>Pandoravirus</taxon>
    </lineage>
</organism>
<evidence type="ECO:0000256" key="1">
    <source>
        <dbReference type="SAM" id="MobiDB-lite"/>
    </source>
</evidence>
<dbReference type="GeneID" id="36841559"/>
<gene>
    <name evidence="3" type="ORF">pmac_cds_416</name>
</gene>
<proteinExistence type="predicted"/>
<feature type="transmembrane region" description="Helical" evidence="2">
    <location>
        <begin position="58"/>
        <end position="78"/>
    </location>
</feature>
<feature type="transmembrane region" description="Helical" evidence="2">
    <location>
        <begin position="12"/>
        <end position="38"/>
    </location>
</feature>
<accession>A0A2U7UF88</accession>
<evidence type="ECO:0000313" key="3">
    <source>
        <dbReference type="EMBL" id="AVK77104.1"/>
    </source>
</evidence>
<feature type="transmembrane region" description="Helical" evidence="2">
    <location>
        <begin position="126"/>
        <end position="147"/>
    </location>
</feature>
<keyword evidence="2" id="KW-0812">Transmembrane</keyword>
<protein>
    <submittedName>
        <fullName evidence="3">Uncharacterized protein</fullName>
    </submittedName>
</protein>
<name>A0A2U7UF88_9VIRU</name>
<keyword evidence="2" id="KW-1133">Transmembrane helix</keyword>
<dbReference type="EMBL" id="MG011691">
    <property type="protein sequence ID" value="AVK77104.1"/>
    <property type="molecule type" value="Genomic_DNA"/>
</dbReference>
<sequence>MGGCLCTARGCFYTWLSVANVAACLAFLAFAVECTLVHGEPVETCYDSFLAYRELNKAMLGLFYAMQILCSVLLLWLCRGVSVGPWRHVRRTLADPGARLYEASMWSATAAMVAYVWWALGSEGVYAMAALITSGVLINTATTSYIAPVDLSERPSVGDCRPRPTMRGDVDAETGIHASSSPGSSCYYYGYYSDDDAFYDEYAEDEPVLTAGTVAVAGGAPGKTPAPTTTRPRPRPGSMRSAAMRALLLNLFLHNAVLFLYDVTSVLARLDDTGSAPVVRRTLVLSNLASVWYRAGQALFHYRKYTFAWRNVMIPHFETAPITAR</sequence>
<keyword evidence="2" id="KW-0472">Membrane</keyword>
<dbReference type="KEGG" id="vg:36841559"/>